<dbReference type="AlphaFoldDB" id="A0A3N4K7Q7"/>
<dbReference type="GO" id="GO:0003676">
    <property type="term" value="F:nucleic acid binding"/>
    <property type="evidence" value="ECO:0007669"/>
    <property type="project" value="InterPro"/>
</dbReference>
<dbReference type="OrthoDB" id="5410741at2759"/>
<dbReference type="InterPro" id="IPR036397">
    <property type="entry name" value="RNaseH_sf"/>
</dbReference>
<dbReference type="EMBL" id="ML119281">
    <property type="protein sequence ID" value="RPB06564.1"/>
    <property type="molecule type" value="Genomic_DNA"/>
</dbReference>
<protein>
    <submittedName>
        <fullName evidence="1">Transposable element Tc3 transposase</fullName>
    </submittedName>
</protein>
<evidence type="ECO:0000313" key="1">
    <source>
        <dbReference type="EMBL" id="RPB06564.1"/>
    </source>
</evidence>
<feature type="non-terminal residue" evidence="1">
    <location>
        <position position="1"/>
    </location>
</feature>
<dbReference type="Proteomes" id="UP000277580">
    <property type="component" value="Unassembled WGS sequence"/>
</dbReference>
<organism evidence="1 2">
    <name type="scientific">Morchella conica CCBAS932</name>
    <dbReference type="NCBI Taxonomy" id="1392247"/>
    <lineage>
        <taxon>Eukaryota</taxon>
        <taxon>Fungi</taxon>
        <taxon>Dikarya</taxon>
        <taxon>Ascomycota</taxon>
        <taxon>Pezizomycotina</taxon>
        <taxon>Pezizomycetes</taxon>
        <taxon>Pezizales</taxon>
        <taxon>Morchellaceae</taxon>
        <taxon>Morchella</taxon>
    </lineage>
</organism>
<sequence>NNIDSIDWLPQSPDLNLIEALWAHMETELGETFGRISDLKTLKDVLKSTWDNTITRDMLDNLIKSMPRRLSAVIAAGGDATPY</sequence>
<accession>A0A3N4K7Q7</accession>
<name>A0A3N4K7Q7_9PEZI</name>
<reference evidence="1 2" key="1">
    <citation type="journal article" date="2018" name="Nat. Ecol. Evol.">
        <title>Pezizomycetes genomes reveal the molecular basis of ectomycorrhizal truffle lifestyle.</title>
        <authorList>
            <person name="Murat C."/>
            <person name="Payen T."/>
            <person name="Noel B."/>
            <person name="Kuo A."/>
            <person name="Morin E."/>
            <person name="Chen J."/>
            <person name="Kohler A."/>
            <person name="Krizsan K."/>
            <person name="Balestrini R."/>
            <person name="Da Silva C."/>
            <person name="Montanini B."/>
            <person name="Hainaut M."/>
            <person name="Levati E."/>
            <person name="Barry K.W."/>
            <person name="Belfiori B."/>
            <person name="Cichocki N."/>
            <person name="Clum A."/>
            <person name="Dockter R.B."/>
            <person name="Fauchery L."/>
            <person name="Guy J."/>
            <person name="Iotti M."/>
            <person name="Le Tacon F."/>
            <person name="Lindquist E.A."/>
            <person name="Lipzen A."/>
            <person name="Malagnac F."/>
            <person name="Mello A."/>
            <person name="Molinier V."/>
            <person name="Miyauchi S."/>
            <person name="Poulain J."/>
            <person name="Riccioni C."/>
            <person name="Rubini A."/>
            <person name="Sitrit Y."/>
            <person name="Splivallo R."/>
            <person name="Traeger S."/>
            <person name="Wang M."/>
            <person name="Zifcakova L."/>
            <person name="Wipf D."/>
            <person name="Zambonelli A."/>
            <person name="Paolocci F."/>
            <person name="Nowrousian M."/>
            <person name="Ottonello S."/>
            <person name="Baldrian P."/>
            <person name="Spatafora J.W."/>
            <person name="Henrissat B."/>
            <person name="Nagy L.G."/>
            <person name="Aury J.M."/>
            <person name="Wincker P."/>
            <person name="Grigoriev I.V."/>
            <person name="Bonfante P."/>
            <person name="Martin F.M."/>
        </authorList>
    </citation>
    <scope>NUCLEOTIDE SEQUENCE [LARGE SCALE GENOMIC DNA]</scope>
    <source>
        <strain evidence="1 2">CCBAS932</strain>
    </source>
</reference>
<keyword evidence="2" id="KW-1185">Reference proteome</keyword>
<dbReference type="STRING" id="1392247.A0A3N4K7Q7"/>
<proteinExistence type="predicted"/>
<dbReference type="InParanoid" id="A0A3N4K7Q7"/>
<gene>
    <name evidence="1" type="ORF">P167DRAFT_497391</name>
</gene>
<dbReference type="Gene3D" id="3.30.420.10">
    <property type="entry name" value="Ribonuclease H-like superfamily/Ribonuclease H"/>
    <property type="match status" value="1"/>
</dbReference>
<evidence type="ECO:0000313" key="2">
    <source>
        <dbReference type="Proteomes" id="UP000277580"/>
    </source>
</evidence>